<evidence type="ECO:0000313" key="1">
    <source>
        <dbReference type="EMBL" id="SEE74605.1"/>
    </source>
</evidence>
<dbReference type="NCBIfam" id="TIGR03696">
    <property type="entry name" value="Rhs_assc_core"/>
    <property type="match status" value="1"/>
</dbReference>
<proteinExistence type="predicted"/>
<reference evidence="1 2" key="1">
    <citation type="submission" date="2016-10" db="EMBL/GenBank/DDBJ databases">
        <authorList>
            <person name="Varghese N."/>
            <person name="Submissions S."/>
        </authorList>
    </citation>
    <scope>NUCLEOTIDE SEQUENCE [LARGE SCALE GENOMIC DNA]</scope>
    <source>
        <strain evidence="1 2">BS3780</strain>
    </source>
</reference>
<sequence length="357" mass="40196">MSTSAMKILCRYQYDPLDRLTGLKPAEHLDTQRFYQNDELVNEIEGQVELTLLRHETQPLAQRITNANVTETTLLATDQQRSVLQTLAGTDTQPMAYTAYGHRSTESGLSSLLGFNGERPDPFTGHYLLGQGNRAFNPVLMRFNSPDELSPFGDGGINAYAYCGGDPVNRYDPSGNIPLRLWDIPMKNKIFRPWEQPKALNLSSKAISRAKHQTATGQAIASLLRPSVSTSAPTVPATPKPIPFERASSNIKVRSTKAEAQAQTTRREKARAYDAHVQKNPNFKIKENSTLRANFETASSHYSSFKQEKDHLIAELGTNEYYKQYRDALSRYQNTRITLKISNLSILEETIKQTRRQ</sequence>
<dbReference type="RefSeq" id="WP_082308756.1">
    <property type="nucleotide sequence ID" value="NZ_FNTT01000002.1"/>
</dbReference>
<comment type="caution">
    <text evidence="1">The sequence shown here is derived from an EMBL/GenBank/DDBJ whole genome shotgun (WGS) entry which is preliminary data.</text>
</comment>
<dbReference type="Gene3D" id="2.180.10.10">
    <property type="entry name" value="RHS repeat-associated core"/>
    <property type="match status" value="1"/>
</dbReference>
<evidence type="ECO:0000313" key="2">
    <source>
        <dbReference type="Proteomes" id="UP000183915"/>
    </source>
</evidence>
<dbReference type="Proteomes" id="UP000183915">
    <property type="component" value="Unassembled WGS sequence"/>
</dbReference>
<dbReference type="EMBL" id="FNTT01000002">
    <property type="protein sequence ID" value="SEE74605.1"/>
    <property type="molecule type" value="Genomic_DNA"/>
</dbReference>
<keyword evidence="2" id="KW-1185">Reference proteome</keyword>
<name>A0ABY0ZI82_9PSED</name>
<protein>
    <submittedName>
        <fullName evidence="1">RHS repeat-associated core domain-containing protein</fullName>
    </submittedName>
</protein>
<gene>
    <name evidence="1" type="ORF">SAMN04490188_5491</name>
</gene>
<dbReference type="SUPFAM" id="SSF56399">
    <property type="entry name" value="ADP-ribosylation"/>
    <property type="match status" value="1"/>
</dbReference>
<organism evidence="1 2">
    <name type="scientific">Pseudomonas kilonensis</name>
    <dbReference type="NCBI Taxonomy" id="132476"/>
    <lineage>
        <taxon>Bacteria</taxon>
        <taxon>Pseudomonadati</taxon>
        <taxon>Pseudomonadota</taxon>
        <taxon>Gammaproteobacteria</taxon>
        <taxon>Pseudomonadales</taxon>
        <taxon>Pseudomonadaceae</taxon>
        <taxon>Pseudomonas</taxon>
    </lineage>
</organism>
<dbReference type="InterPro" id="IPR022385">
    <property type="entry name" value="Rhs_assc_core"/>
</dbReference>
<accession>A0ABY0ZI82</accession>